<evidence type="ECO:0008006" key="9">
    <source>
        <dbReference type="Google" id="ProtNLM"/>
    </source>
</evidence>
<evidence type="ECO:0000256" key="3">
    <source>
        <dbReference type="ARBA" id="ARBA00022840"/>
    </source>
</evidence>
<feature type="domain" description="Helicase ATP-binding" evidence="5">
    <location>
        <begin position="226"/>
        <end position="439"/>
    </location>
</feature>
<feature type="region of interest" description="Disordered" evidence="4">
    <location>
        <begin position="141"/>
        <end position="185"/>
    </location>
</feature>
<keyword evidence="8" id="KW-1185">Reference proteome</keyword>
<dbReference type="PROSITE" id="PS51192">
    <property type="entry name" value="HELICASE_ATP_BIND_1"/>
    <property type="match status" value="1"/>
</dbReference>
<evidence type="ECO:0000259" key="5">
    <source>
        <dbReference type="PROSITE" id="PS51192"/>
    </source>
</evidence>
<proteinExistence type="predicted"/>
<accession>A0ABY8UD58</accession>
<dbReference type="PANTHER" id="PTHR45626">
    <property type="entry name" value="TRANSCRIPTION TERMINATION FACTOR 2-RELATED"/>
    <property type="match status" value="1"/>
</dbReference>
<dbReference type="PROSITE" id="PS51194">
    <property type="entry name" value="HELICASE_CTER"/>
    <property type="match status" value="1"/>
</dbReference>
<evidence type="ECO:0000256" key="2">
    <source>
        <dbReference type="ARBA" id="ARBA00022801"/>
    </source>
</evidence>
<organism evidence="7 8">
    <name type="scientific">Tetradesmus obliquus</name>
    <name type="common">Green alga</name>
    <name type="synonym">Acutodesmus obliquus</name>
    <dbReference type="NCBI Taxonomy" id="3088"/>
    <lineage>
        <taxon>Eukaryota</taxon>
        <taxon>Viridiplantae</taxon>
        <taxon>Chlorophyta</taxon>
        <taxon>core chlorophytes</taxon>
        <taxon>Chlorophyceae</taxon>
        <taxon>CS clade</taxon>
        <taxon>Sphaeropleales</taxon>
        <taxon>Scenedesmaceae</taxon>
        <taxon>Tetradesmus</taxon>
    </lineage>
</organism>
<dbReference type="Gene3D" id="3.40.50.300">
    <property type="entry name" value="P-loop containing nucleotide triphosphate hydrolases"/>
    <property type="match status" value="1"/>
</dbReference>
<dbReference type="Gene3D" id="3.40.50.10810">
    <property type="entry name" value="Tandem AAA-ATPase domain"/>
    <property type="match status" value="3"/>
</dbReference>
<evidence type="ECO:0000256" key="1">
    <source>
        <dbReference type="ARBA" id="ARBA00022741"/>
    </source>
</evidence>
<dbReference type="InterPro" id="IPR050628">
    <property type="entry name" value="SNF2_RAD54_helicase_TF"/>
</dbReference>
<evidence type="ECO:0000313" key="8">
    <source>
        <dbReference type="Proteomes" id="UP001244341"/>
    </source>
</evidence>
<dbReference type="PANTHER" id="PTHR45626:SF16">
    <property type="entry name" value="ATP-DEPENDENT HELICASE ULS1"/>
    <property type="match status" value="1"/>
</dbReference>
<dbReference type="InterPro" id="IPR000330">
    <property type="entry name" value="SNF2_N"/>
</dbReference>
<dbReference type="InterPro" id="IPR049730">
    <property type="entry name" value="SNF2/RAD54-like_C"/>
</dbReference>
<name>A0ABY8UD58_TETOB</name>
<sequence length="823" mass="85448">MSGPEASAALKAVMEVLDMSGQDEAEPPESSLLVPMLRHQKLALAWMCRREASRRVSGGILADDQGLGKTVTTIGLILAHPRGGDYLQDIKQEGDSDEELEALMAAAGAATGSRAAAAAAAGAGAVSSRPEVVDLLESDDEDLRGGAPAAAAAAAAASGTATPIKAEPQQQQQATDDSSDEGDVQIISTPAKPTHIKPEQQQQQQQQQPNHAVGLLAAKPPLAGGAKPHHKSSKAALAAANKAAAVEAAERSMVPGGTLVVCPTSLLHQWARELRHKVHPAAGCEVHVYHAKDKAVSPEGLTPFTVVLTTYGTMAQEAPLKDRQATKSKKAAAAAAAAAGSDPLQDATAAAAAAASSSKAGSGSGSRAGTVHAAAGGPLFAVMWHRVVLDEAQSIKNASTLAAHAAWSLHARHRWCLSGTPIQNSVDDLFSYFKFLRYEPFNHPKAFKTHIKEEIAHNPAKGFRKLQALLRAVLLRRTKGSTIGGQPIIALPERRQQLLKIEFSRDEAAFYKQVEAEAVESLRKMQDEAEECLAARLEGSAGGDVAGEGLGMGLGLGFSCLVCGSGVRPGDAYRGVAVEAAAAGDSGGSAAAAAGGKGGGRGGGARGKSPAAAMDQAWKSSTKVDKVLQLLREIQQRNLGIAAASAASAGAAGAAAGQAGQPRPEKVIVFSQWTGMLDLLEVPLRKAGLGFRRLDGTMTVAARERAIADFESCVEVMALIVSLKAAALGLNLTVANHVVLLDLWWNPTTEEQAIDRAHRIGQTRPVQVTRITIPGTVEERILELQEKKRAIVDAALAEGADASAAANRLTMDDLFFLFGGSGS</sequence>
<dbReference type="SMART" id="SM00490">
    <property type="entry name" value="HELICc"/>
    <property type="match status" value="1"/>
</dbReference>
<keyword evidence="1" id="KW-0547">Nucleotide-binding</keyword>
<keyword evidence="3" id="KW-0067">ATP-binding</keyword>
<dbReference type="InterPro" id="IPR014001">
    <property type="entry name" value="Helicase_ATP-bd"/>
</dbReference>
<evidence type="ECO:0000259" key="6">
    <source>
        <dbReference type="PROSITE" id="PS51194"/>
    </source>
</evidence>
<dbReference type="SMART" id="SM00487">
    <property type="entry name" value="DEXDc"/>
    <property type="match status" value="1"/>
</dbReference>
<dbReference type="Proteomes" id="UP001244341">
    <property type="component" value="Chromosome 10b"/>
</dbReference>
<feature type="compositionally biased region" description="Gly residues" evidence="4">
    <location>
        <begin position="595"/>
        <end position="606"/>
    </location>
</feature>
<feature type="compositionally biased region" description="Low complexity" evidence="4">
    <location>
        <begin position="147"/>
        <end position="157"/>
    </location>
</feature>
<dbReference type="SUPFAM" id="SSF52540">
    <property type="entry name" value="P-loop containing nucleoside triphosphate hydrolases"/>
    <property type="match status" value="2"/>
</dbReference>
<dbReference type="InterPro" id="IPR001650">
    <property type="entry name" value="Helicase_C-like"/>
</dbReference>
<dbReference type="InterPro" id="IPR027417">
    <property type="entry name" value="P-loop_NTPase"/>
</dbReference>
<dbReference type="EMBL" id="CP126217">
    <property type="protein sequence ID" value="WIA19197.1"/>
    <property type="molecule type" value="Genomic_DNA"/>
</dbReference>
<reference evidence="7 8" key="1">
    <citation type="submission" date="2023-05" db="EMBL/GenBank/DDBJ databases">
        <title>A 100% complete, gapless, phased diploid assembly of the Scenedesmus obliquus UTEX 3031 genome.</title>
        <authorList>
            <person name="Biondi T.C."/>
            <person name="Hanschen E.R."/>
            <person name="Kwon T."/>
            <person name="Eng W."/>
            <person name="Kruse C.P.S."/>
            <person name="Koehler S.I."/>
            <person name="Kunde Y."/>
            <person name="Gleasner C.D."/>
            <person name="You Mak K.T."/>
            <person name="Polle J."/>
            <person name="Hovde B.T."/>
            <person name="Starkenburg S.R."/>
        </authorList>
    </citation>
    <scope>NUCLEOTIDE SEQUENCE [LARGE SCALE GENOMIC DNA]</scope>
    <source>
        <strain evidence="7 8">DOE0152z</strain>
    </source>
</reference>
<dbReference type="Pfam" id="PF00271">
    <property type="entry name" value="Helicase_C"/>
    <property type="match status" value="1"/>
</dbReference>
<dbReference type="InterPro" id="IPR038718">
    <property type="entry name" value="SNF2-like_sf"/>
</dbReference>
<feature type="domain" description="Helicase C-terminal" evidence="6">
    <location>
        <begin position="626"/>
        <end position="815"/>
    </location>
</feature>
<dbReference type="CDD" id="cd18793">
    <property type="entry name" value="SF2_C_SNF"/>
    <property type="match status" value="1"/>
</dbReference>
<keyword evidence="2" id="KW-0378">Hydrolase</keyword>
<dbReference type="CDD" id="cd18008">
    <property type="entry name" value="DEXDc_SHPRH-like"/>
    <property type="match status" value="1"/>
</dbReference>
<evidence type="ECO:0000256" key="4">
    <source>
        <dbReference type="SAM" id="MobiDB-lite"/>
    </source>
</evidence>
<dbReference type="Pfam" id="PF00176">
    <property type="entry name" value="SNF2-rel_dom"/>
    <property type="match status" value="1"/>
</dbReference>
<feature type="region of interest" description="Disordered" evidence="4">
    <location>
        <begin position="587"/>
        <end position="615"/>
    </location>
</feature>
<gene>
    <name evidence="7" type="ORF">OEZ85_003842</name>
</gene>
<evidence type="ECO:0000313" key="7">
    <source>
        <dbReference type="EMBL" id="WIA19197.1"/>
    </source>
</evidence>
<protein>
    <recommendedName>
        <fullName evidence="9">Helicase C-terminal domain-containing protein</fullName>
    </recommendedName>
</protein>